<dbReference type="AlphaFoldDB" id="A0A1D3KZ73"/>
<keyword evidence="3" id="KW-1185">Reference proteome</keyword>
<dbReference type="KEGG" id="mcub:MCBB_0093"/>
<dbReference type="Proteomes" id="UP000094707">
    <property type="component" value="Chromosome I"/>
</dbReference>
<feature type="compositionally biased region" description="Basic residues" evidence="1">
    <location>
        <begin position="32"/>
        <end position="41"/>
    </location>
</feature>
<evidence type="ECO:0000313" key="3">
    <source>
        <dbReference type="Proteomes" id="UP000094707"/>
    </source>
</evidence>
<proteinExistence type="predicted"/>
<evidence type="ECO:0000313" key="2">
    <source>
        <dbReference type="EMBL" id="SCG84681.1"/>
    </source>
</evidence>
<protein>
    <submittedName>
        <fullName evidence="2">Uncharacterized protein</fullName>
    </submittedName>
</protein>
<dbReference type="STRING" id="118062.MCBB_0093"/>
<feature type="compositionally biased region" description="Basic and acidic residues" evidence="1">
    <location>
        <begin position="21"/>
        <end position="31"/>
    </location>
</feature>
<reference evidence="2 3" key="1">
    <citation type="submission" date="2016-08" db="EMBL/GenBank/DDBJ databases">
        <authorList>
            <person name="Seilhamer J.J."/>
        </authorList>
    </citation>
    <scope>NUCLEOTIDE SEQUENCE [LARGE SCALE GENOMIC DNA]</scope>
    <source>
        <strain evidence="2">Buetzberg</strain>
    </source>
</reference>
<sequence>MGLLDSVAKKATKELEKQVKDKGGKEIEKRAKKEMKKRFKI</sequence>
<gene>
    <name evidence="2" type="ORF">MCBB_0093</name>
</gene>
<organism evidence="2 3">
    <name type="scientific">Methanobacterium congolense</name>
    <dbReference type="NCBI Taxonomy" id="118062"/>
    <lineage>
        <taxon>Archaea</taxon>
        <taxon>Methanobacteriati</taxon>
        <taxon>Methanobacteriota</taxon>
        <taxon>Methanomada group</taxon>
        <taxon>Methanobacteria</taxon>
        <taxon>Methanobacteriales</taxon>
        <taxon>Methanobacteriaceae</taxon>
        <taxon>Methanobacterium</taxon>
    </lineage>
</organism>
<feature type="region of interest" description="Disordered" evidence="1">
    <location>
        <begin position="21"/>
        <end position="41"/>
    </location>
</feature>
<accession>A0A1D3KZ73</accession>
<evidence type="ECO:0000256" key="1">
    <source>
        <dbReference type="SAM" id="MobiDB-lite"/>
    </source>
</evidence>
<name>A0A1D3KZ73_9EURY</name>
<dbReference type="EMBL" id="LT607756">
    <property type="protein sequence ID" value="SCG84681.1"/>
    <property type="molecule type" value="Genomic_DNA"/>
</dbReference>